<dbReference type="PANTHER" id="PTHR42718">
    <property type="entry name" value="MAJOR FACILITATOR SUPERFAMILY MULTIDRUG TRANSPORTER MFSC"/>
    <property type="match status" value="1"/>
</dbReference>
<feature type="transmembrane region" description="Helical" evidence="8">
    <location>
        <begin position="223"/>
        <end position="244"/>
    </location>
</feature>
<evidence type="ECO:0000313" key="10">
    <source>
        <dbReference type="EMBL" id="WAL66381.1"/>
    </source>
</evidence>
<dbReference type="Proteomes" id="UP001163203">
    <property type="component" value="Chromosome"/>
</dbReference>
<feature type="transmembrane region" description="Helical" evidence="8">
    <location>
        <begin position="265"/>
        <end position="287"/>
    </location>
</feature>
<comment type="similarity">
    <text evidence="2">Belongs to the major facilitator superfamily. EmrB family.</text>
</comment>
<dbReference type="PROSITE" id="PS50850">
    <property type="entry name" value="MFS"/>
    <property type="match status" value="1"/>
</dbReference>
<evidence type="ECO:0000256" key="3">
    <source>
        <dbReference type="ARBA" id="ARBA00022448"/>
    </source>
</evidence>
<dbReference type="InterPro" id="IPR036259">
    <property type="entry name" value="MFS_trans_sf"/>
</dbReference>
<proteinExistence type="inferred from homology"/>
<dbReference type="InterPro" id="IPR011701">
    <property type="entry name" value="MFS"/>
</dbReference>
<dbReference type="PRINTS" id="PR01036">
    <property type="entry name" value="TCRTETB"/>
</dbReference>
<evidence type="ECO:0000256" key="2">
    <source>
        <dbReference type="ARBA" id="ARBA00008537"/>
    </source>
</evidence>
<protein>
    <submittedName>
        <fullName evidence="10">DHA2 family efflux MFS transporter permease subunit</fullName>
    </submittedName>
</protein>
<keyword evidence="3" id="KW-0813">Transport</keyword>
<dbReference type="NCBIfam" id="TIGR00711">
    <property type="entry name" value="efflux_EmrB"/>
    <property type="match status" value="1"/>
</dbReference>
<feature type="transmembrane region" description="Helical" evidence="8">
    <location>
        <begin position="363"/>
        <end position="385"/>
    </location>
</feature>
<accession>A0ABY7B2F1</accession>
<sequence>MNDRIPWPVWRVALVVVFGGFVSMLDTSLVNVGLDSIAGDLGASLASAQWIASGYLIALAVSLPLCGWLGRKVGVGRLWLWSFAAFTVASGLCAFAGDLGWLIALRVLQGVSAGLLVPAGQTVLGQAVGPQRLGRVMSILGIAVSTGPAIGPTLGGLLLNSLSWPWLFLINLPIGVAGIGLGLKYVPRGERGAAPRLDWGGLILVSVGLPMFVYAVSRWSERATLADASVLVPLVLGFAGLLAFAARSWRRANALVDLRLFRDPVFAAATVVTAFAGATLFGAMLLFPLYFQVLRGADVITTGLSLCSLGLGTAIVAPLGGRLTDRYGGGIVALWGNVLTLVTTAPFAFLGAHTDAVTVQALLFLRGMAIALATMPAGAAAYAAVRRDQLPDATTTVNIMQRIGGALGGALFAVVLAAALPHGAESAFQQAFWWVSAASVGSVLCAAWLWLAQRSARAAHRTPVAVP</sequence>
<keyword evidence="7 8" id="KW-0472">Membrane</keyword>
<evidence type="ECO:0000256" key="4">
    <source>
        <dbReference type="ARBA" id="ARBA00022475"/>
    </source>
</evidence>
<feature type="transmembrane region" description="Helical" evidence="8">
    <location>
        <begin position="299"/>
        <end position="319"/>
    </location>
</feature>
<feature type="transmembrane region" description="Helical" evidence="8">
    <location>
        <begin position="397"/>
        <end position="419"/>
    </location>
</feature>
<feature type="transmembrane region" description="Helical" evidence="8">
    <location>
        <begin position="103"/>
        <end position="124"/>
    </location>
</feature>
<keyword evidence="6 8" id="KW-1133">Transmembrane helix</keyword>
<gene>
    <name evidence="10" type="ORF">ORV05_00740</name>
</gene>
<dbReference type="RefSeq" id="WP_268756513.1">
    <property type="nucleotide sequence ID" value="NZ_CP113836.1"/>
</dbReference>
<evidence type="ECO:0000259" key="9">
    <source>
        <dbReference type="PROSITE" id="PS50850"/>
    </source>
</evidence>
<feature type="transmembrane region" description="Helical" evidence="8">
    <location>
        <begin position="136"/>
        <end position="158"/>
    </location>
</feature>
<feature type="transmembrane region" description="Helical" evidence="8">
    <location>
        <begin position="431"/>
        <end position="451"/>
    </location>
</feature>
<dbReference type="EMBL" id="CP113836">
    <property type="protein sequence ID" value="WAL66381.1"/>
    <property type="molecule type" value="Genomic_DNA"/>
</dbReference>
<comment type="subcellular location">
    <subcellularLocation>
        <location evidence="1">Cell membrane</location>
        <topology evidence="1">Multi-pass membrane protein</topology>
    </subcellularLocation>
</comment>
<evidence type="ECO:0000256" key="8">
    <source>
        <dbReference type="SAM" id="Phobius"/>
    </source>
</evidence>
<evidence type="ECO:0000313" key="11">
    <source>
        <dbReference type="Proteomes" id="UP001163203"/>
    </source>
</evidence>
<keyword evidence="11" id="KW-1185">Reference proteome</keyword>
<keyword evidence="4" id="KW-1003">Cell membrane</keyword>
<feature type="transmembrane region" description="Helical" evidence="8">
    <location>
        <begin position="331"/>
        <end position="351"/>
    </location>
</feature>
<feature type="transmembrane region" description="Helical" evidence="8">
    <location>
        <begin position="46"/>
        <end position="66"/>
    </location>
</feature>
<keyword evidence="5 8" id="KW-0812">Transmembrane</keyword>
<feature type="transmembrane region" description="Helical" evidence="8">
    <location>
        <begin position="164"/>
        <end position="185"/>
    </location>
</feature>
<dbReference type="Gene3D" id="1.20.1250.20">
    <property type="entry name" value="MFS general substrate transporter like domains"/>
    <property type="match status" value="2"/>
</dbReference>
<evidence type="ECO:0000256" key="6">
    <source>
        <dbReference type="ARBA" id="ARBA00022989"/>
    </source>
</evidence>
<feature type="domain" description="Major facilitator superfamily (MFS) profile" evidence="9">
    <location>
        <begin position="12"/>
        <end position="454"/>
    </location>
</feature>
<dbReference type="InterPro" id="IPR004638">
    <property type="entry name" value="EmrB-like"/>
</dbReference>
<feature type="transmembrane region" description="Helical" evidence="8">
    <location>
        <begin position="12"/>
        <end position="34"/>
    </location>
</feature>
<dbReference type="SUPFAM" id="SSF103473">
    <property type="entry name" value="MFS general substrate transporter"/>
    <property type="match status" value="1"/>
</dbReference>
<evidence type="ECO:0000256" key="7">
    <source>
        <dbReference type="ARBA" id="ARBA00023136"/>
    </source>
</evidence>
<dbReference type="PANTHER" id="PTHR42718:SF9">
    <property type="entry name" value="MAJOR FACILITATOR SUPERFAMILY MULTIDRUG TRANSPORTER MFSC"/>
    <property type="match status" value="1"/>
</dbReference>
<organism evidence="10 11">
    <name type="scientific">Amycolatopsis cynarae</name>
    <dbReference type="NCBI Taxonomy" id="2995223"/>
    <lineage>
        <taxon>Bacteria</taxon>
        <taxon>Bacillati</taxon>
        <taxon>Actinomycetota</taxon>
        <taxon>Actinomycetes</taxon>
        <taxon>Pseudonocardiales</taxon>
        <taxon>Pseudonocardiaceae</taxon>
        <taxon>Amycolatopsis</taxon>
    </lineage>
</organism>
<dbReference type="Pfam" id="PF07690">
    <property type="entry name" value="MFS_1"/>
    <property type="match status" value="1"/>
</dbReference>
<evidence type="ECO:0000256" key="1">
    <source>
        <dbReference type="ARBA" id="ARBA00004651"/>
    </source>
</evidence>
<dbReference type="InterPro" id="IPR020846">
    <property type="entry name" value="MFS_dom"/>
</dbReference>
<evidence type="ECO:0000256" key="5">
    <source>
        <dbReference type="ARBA" id="ARBA00022692"/>
    </source>
</evidence>
<feature type="transmembrane region" description="Helical" evidence="8">
    <location>
        <begin position="78"/>
        <end position="97"/>
    </location>
</feature>
<feature type="transmembrane region" description="Helical" evidence="8">
    <location>
        <begin position="197"/>
        <end position="217"/>
    </location>
</feature>
<reference evidence="10" key="1">
    <citation type="submission" date="2022-11" db="EMBL/GenBank/DDBJ databases">
        <authorList>
            <person name="Mo P."/>
        </authorList>
    </citation>
    <scope>NUCLEOTIDE SEQUENCE</scope>
    <source>
        <strain evidence="10">HUAS 11-8</strain>
    </source>
</reference>
<name>A0ABY7B2F1_9PSEU</name>